<evidence type="ECO:0000313" key="3">
    <source>
        <dbReference type="Proteomes" id="UP001243330"/>
    </source>
</evidence>
<accession>A0AAD9AU21</accession>
<dbReference type="AlphaFoldDB" id="A0AAD9AU21"/>
<feature type="compositionally biased region" description="Basic residues" evidence="1">
    <location>
        <begin position="112"/>
        <end position="123"/>
    </location>
</feature>
<feature type="compositionally biased region" description="Low complexity" evidence="1">
    <location>
        <begin position="165"/>
        <end position="180"/>
    </location>
</feature>
<proteinExistence type="predicted"/>
<dbReference type="Proteomes" id="UP001243330">
    <property type="component" value="Unassembled WGS sequence"/>
</dbReference>
<sequence>MHHPESSDAIPHPHTSLTTALSLRCDSLISTPTLRHTTPARSTGVGLSAGGNRDGGGNFSASREALSRPPYQNQPYSDMFCGVKPSMDDGTHARDLTSGHARKIQSNSNLMHSRRCRRTRHERCKSVGSKGFQIVRLPKILPWHRRETSNISRHRQGPKTRLRISTAPSSTSPSLPKPAKGASHFFTKTSRSPSGGLPARLSRFFQTEPVSRVIPTLHVPSYLAYP</sequence>
<gene>
    <name evidence="2" type="ORF">CCHR01_02802</name>
</gene>
<dbReference type="EMBL" id="JAQOWY010000035">
    <property type="protein sequence ID" value="KAK1854526.1"/>
    <property type="molecule type" value="Genomic_DNA"/>
</dbReference>
<feature type="region of interest" description="Disordered" evidence="1">
    <location>
        <begin position="149"/>
        <end position="197"/>
    </location>
</feature>
<organism evidence="2 3">
    <name type="scientific">Colletotrichum chrysophilum</name>
    <dbReference type="NCBI Taxonomy" id="1836956"/>
    <lineage>
        <taxon>Eukaryota</taxon>
        <taxon>Fungi</taxon>
        <taxon>Dikarya</taxon>
        <taxon>Ascomycota</taxon>
        <taxon>Pezizomycotina</taxon>
        <taxon>Sordariomycetes</taxon>
        <taxon>Hypocreomycetidae</taxon>
        <taxon>Glomerellales</taxon>
        <taxon>Glomerellaceae</taxon>
        <taxon>Colletotrichum</taxon>
        <taxon>Colletotrichum gloeosporioides species complex</taxon>
    </lineage>
</organism>
<feature type="compositionally biased region" description="Basic and acidic residues" evidence="1">
    <location>
        <begin position="86"/>
        <end position="97"/>
    </location>
</feature>
<feature type="region of interest" description="Disordered" evidence="1">
    <location>
        <begin position="32"/>
        <end position="124"/>
    </location>
</feature>
<protein>
    <submittedName>
        <fullName evidence="2">Uncharacterized protein</fullName>
    </submittedName>
</protein>
<reference evidence="2" key="1">
    <citation type="submission" date="2023-01" db="EMBL/GenBank/DDBJ databases">
        <title>Colletotrichum chrysophilum M932 genome sequence.</title>
        <authorList>
            <person name="Baroncelli R."/>
        </authorList>
    </citation>
    <scope>NUCLEOTIDE SEQUENCE</scope>
    <source>
        <strain evidence="2">M932</strain>
    </source>
</reference>
<evidence type="ECO:0000313" key="2">
    <source>
        <dbReference type="EMBL" id="KAK1854526.1"/>
    </source>
</evidence>
<comment type="caution">
    <text evidence="2">The sequence shown here is derived from an EMBL/GenBank/DDBJ whole genome shotgun (WGS) entry which is preliminary data.</text>
</comment>
<name>A0AAD9AU21_9PEZI</name>
<feature type="compositionally biased region" description="Gly residues" evidence="1">
    <location>
        <begin position="47"/>
        <end position="58"/>
    </location>
</feature>
<keyword evidence="3" id="KW-1185">Reference proteome</keyword>
<feature type="compositionally biased region" description="Basic residues" evidence="1">
    <location>
        <begin position="152"/>
        <end position="162"/>
    </location>
</feature>
<evidence type="ECO:0000256" key="1">
    <source>
        <dbReference type="SAM" id="MobiDB-lite"/>
    </source>
</evidence>
<feature type="compositionally biased region" description="Polar residues" evidence="1">
    <location>
        <begin position="32"/>
        <end position="41"/>
    </location>
</feature>